<proteinExistence type="predicted"/>
<reference evidence="2 3" key="1">
    <citation type="submission" date="2016-02" db="EMBL/GenBank/DDBJ databases">
        <authorList>
            <consortium name="Pathogen Informatics"/>
        </authorList>
    </citation>
    <scope>NUCLEOTIDE SEQUENCE [LARGE SCALE GENOMIC DNA]</scope>
    <source>
        <strain evidence="2 3">SS985</strain>
    </source>
</reference>
<feature type="transmembrane region" description="Helical" evidence="1">
    <location>
        <begin position="50"/>
        <end position="74"/>
    </location>
</feature>
<organism evidence="2 3">
    <name type="scientific">Streptococcus suis</name>
    <dbReference type="NCBI Taxonomy" id="1307"/>
    <lineage>
        <taxon>Bacteria</taxon>
        <taxon>Bacillati</taxon>
        <taxon>Bacillota</taxon>
        <taxon>Bacilli</taxon>
        <taxon>Lactobacillales</taxon>
        <taxon>Streptococcaceae</taxon>
        <taxon>Streptococcus</taxon>
    </lineage>
</organism>
<evidence type="ECO:0000313" key="3">
    <source>
        <dbReference type="Proteomes" id="UP000071601"/>
    </source>
</evidence>
<name>A0A0Z8BN10_STRSU</name>
<sequence>MSKDELIHGYQLEIAYQKRMVQNLGKWFSLVFSLTGVGGMLLYYQRGQLLNVLVGIALIILGLSGMLIIGYGIYKGNLNIQKVIKHLEMTIGANT</sequence>
<accession>A0A0Z8BN10</accession>
<feature type="transmembrane region" description="Helical" evidence="1">
    <location>
        <begin position="27"/>
        <end position="44"/>
    </location>
</feature>
<dbReference type="Proteomes" id="UP000071601">
    <property type="component" value="Unassembled WGS sequence"/>
</dbReference>
<dbReference type="AlphaFoldDB" id="A0A0Z8BN10"/>
<comment type="caution">
    <text evidence="2">The sequence shown here is derived from an EMBL/GenBank/DDBJ whole genome shotgun (WGS) entry which is preliminary data.</text>
</comment>
<dbReference type="EMBL" id="FILR01000005">
    <property type="protein sequence ID" value="CYX38737.1"/>
    <property type="molecule type" value="Genomic_DNA"/>
</dbReference>
<keyword evidence="1" id="KW-0472">Membrane</keyword>
<protein>
    <submittedName>
        <fullName evidence="2">Membrane protein</fullName>
    </submittedName>
</protein>
<keyword evidence="1" id="KW-1133">Transmembrane helix</keyword>
<evidence type="ECO:0000256" key="1">
    <source>
        <dbReference type="SAM" id="Phobius"/>
    </source>
</evidence>
<keyword evidence="1" id="KW-0812">Transmembrane</keyword>
<evidence type="ECO:0000313" key="2">
    <source>
        <dbReference type="EMBL" id="CYX38737.1"/>
    </source>
</evidence>
<dbReference type="RefSeq" id="WP_044680382.1">
    <property type="nucleotide sequence ID" value="NZ_CEDO01000015.1"/>
</dbReference>
<gene>
    <name evidence="2" type="ORF">ERS132525_00694</name>
</gene>